<evidence type="ECO:0000313" key="1">
    <source>
        <dbReference type="EMBL" id="KTF08391.1"/>
    </source>
</evidence>
<proteinExistence type="predicted"/>
<dbReference type="EMBL" id="AYSL01000007">
    <property type="protein sequence ID" value="KTF08391.1"/>
    <property type="molecule type" value="Genomic_DNA"/>
</dbReference>
<dbReference type="PANTHER" id="PTHR11102">
    <property type="entry name" value="SEL-1-LIKE PROTEIN"/>
    <property type="match status" value="1"/>
</dbReference>
<dbReference type="PANTHER" id="PTHR11102:SF160">
    <property type="entry name" value="ERAD-ASSOCIATED E3 UBIQUITIN-PROTEIN LIGASE COMPONENT HRD3"/>
    <property type="match status" value="1"/>
</dbReference>
<dbReference type="InterPro" id="IPR011990">
    <property type="entry name" value="TPR-like_helical_dom_sf"/>
</dbReference>
<dbReference type="InterPro" id="IPR006597">
    <property type="entry name" value="Sel1-like"/>
</dbReference>
<dbReference type="AlphaFoldDB" id="A0A1B6NYB3"/>
<organism evidence="1">
    <name type="scientific">marine sediment metagenome</name>
    <dbReference type="NCBI Taxonomy" id="412755"/>
    <lineage>
        <taxon>unclassified sequences</taxon>
        <taxon>metagenomes</taxon>
        <taxon>ecological metagenomes</taxon>
    </lineage>
</organism>
<name>A0A1B6NYB3_9ZZZZ</name>
<dbReference type="Pfam" id="PF08238">
    <property type="entry name" value="Sel1"/>
    <property type="match status" value="3"/>
</dbReference>
<dbReference type="Gene3D" id="1.25.40.10">
    <property type="entry name" value="Tetratricopeptide repeat domain"/>
    <property type="match status" value="1"/>
</dbReference>
<comment type="caution">
    <text evidence="1">The sequence shown here is derived from an EMBL/GenBank/DDBJ whole genome shotgun (WGS) entry which is preliminary data.</text>
</comment>
<reference evidence="1" key="1">
    <citation type="submission" date="2013-11" db="EMBL/GenBank/DDBJ databases">
        <title>Microbial diversity, functional groups and degradation webs in Northern and Southern Mediterranean and Red Sea marine crude oil polluted sites.</title>
        <authorList>
            <person name="Daffonchio D."/>
            <person name="Mapelli F."/>
            <person name="Ferrer M."/>
            <person name="Richter M."/>
            <person name="Cherif A."/>
            <person name="Malkawi H.I."/>
            <person name="Yakimov M.M."/>
            <person name="Abdel-Fattah Y.R."/>
            <person name="Blaghen M."/>
            <person name="Golyshin P.N."/>
            <person name="Kalogerakis N."/>
            <person name="Boon N."/>
            <person name="Magagnini M."/>
            <person name="Fava F."/>
        </authorList>
    </citation>
    <scope>NUCLEOTIDE SEQUENCE</scope>
</reference>
<gene>
    <name evidence="1" type="ORF">MGSAQ_000104</name>
</gene>
<dbReference type="SUPFAM" id="SSF81901">
    <property type="entry name" value="HCP-like"/>
    <property type="match status" value="1"/>
</dbReference>
<dbReference type="SMART" id="SM00671">
    <property type="entry name" value="SEL1"/>
    <property type="match status" value="3"/>
</dbReference>
<sequence>MQSFKERIFYKLIILALSVGLITPAMAEKKIDVVKLEASANDGNGLAQYMMGDMYREGISSLNVEKDLTKSFKWYEKAAKQGMSTAQNNIAYMYSEGLGVRQDYNKAGEWYRKAASSNHGGAQIGLGIMYANGEGVRQDYKIAKEWFGKACDNGEQIGCNNYRILNEQGN</sequence>
<dbReference type="InterPro" id="IPR050767">
    <property type="entry name" value="Sel1_AlgK"/>
</dbReference>
<protein>
    <submittedName>
        <fullName evidence="1">Tetratricopeptide repeat family protein</fullName>
    </submittedName>
</protein>
<accession>A0A1B6NYB3</accession>